<dbReference type="InterPro" id="IPR000595">
    <property type="entry name" value="cNMP-bd_dom"/>
</dbReference>
<protein>
    <recommendedName>
        <fullName evidence="1">Cyclic nucleotide-binding domain-containing protein</fullName>
    </recommendedName>
</protein>
<evidence type="ECO:0000313" key="2">
    <source>
        <dbReference type="EMBL" id="BCS98508.1"/>
    </source>
</evidence>
<feature type="domain" description="Cyclic nucleotide-binding" evidence="1">
    <location>
        <begin position="12"/>
        <end position="115"/>
    </location>
</feature>
<dbReference type="RefSeq" id="WP_236889901.1">
    <property type="nucleotide sequence ID" value="NZ_AP024488.1"/>
</dbReference>
<dbReference type="PANTHER" id="PTHR24567:SF26">
    <property type="entry name" value="REGULATORY PROTEIN YEIL"/>
    <property type="match status" value="1"/>
</dbReference>
<evidence type="ECO:0000313" key="3">
    <source>
        <dbReference type="Proteomes" id="UP001320148"/>
    </source>
</evidence>
<dbReference type="Pfam" id="PF00027">
    <property type="entry name" value="cNMP_binding"/>
    <property type="match status" value="1"/>
</dbReference>
<evidence type="ECO:0000259" key="1">
    <source>
        <dbReference type="PROSITE" id="PS50042"/>
    </source>
</evidence>
<dbReference type="EMBL" id="AP024488">
    <property type="protein sequence ID" value="BCS98508.1"/>
    <property type="molecule type" value="Genomic_DNA"/>
</dbReference>
<reference evidence="2 3" key="1">
    <citation type="submission" date="2021-02" db="EMBL/GenBank/DDBJ databases">
        <title>Complete genome of Desulfoluna sp. strain ASN36.</title>
        <authorList>
            <person name="Takahashi A."/>
            <person name="Kojima H."/>
            <person name="Fukui M."/>
        </authorList>
    </citation>
    <scope>NUCLEOTIDE SEQUENCE [LARGE SCALE GENOMIC DNA]</scope>
    <source>
        <strain evidence="2 3">ASN36</strain>
    </source>
</reference>
<organism evidence="2 3">
    <name type="scientific">Desulfoluna limicola</name>
    <dbReference type="NCBI Taxonomy" id="2810562"/>
    <lineage>
        <taxon>Bacteria</taxon>
        <taxon>Pseudomonadati</taxon>
        <taxon>Thermodesulfobacteriota</taxon>
        <taxon>Desulfobacteria</taxon>
        <taxon>Desulfobacterales</taxon>
        <taxon>Desulfolunaceae</taxon>
        <taxon>Desulfoluna</taxon>
    </lineage>
</organism>
<accession>A0ABM7PMT4</accession>
<dbReference type="InterPro" id="IPR014710">
    <property type="entry name" value="RmlC-like_jellyroll"/>
</dbReference>
<dbReference type="Proteomes" id="UP001320148">
    <property type="component" value="Chromosome"/>
</dbReference>
<dbReference type="PROSITE" id="PS50042">
    <property type="entry name" value="CNMP_BINDING_3"/>
    <property type="match status" value="1"/>
</dbReference>
<proteinExistence type="predicted"/>
<dbReference type="InterPro" id="IPR050397">
    <property type="entry name" value="Env_Response_Regulators"/>
</dbReference>
<sequence>MISRDDLRQAVIFEDLPDHLLDLVITVSKPKAFEEGEQVFKEGEPAGMFYMVRNGAVLIEQDISETTTVAVANLTPGECFGYSSITEEHTFSSSAICTEASEIIAFDTKALFDLMEKNHTLGYIIHSRMNKIIAQRLIRRTEQFLRALSTHPEIHELQE</sequence>
<dbReference type="CDD" id="cd00038">
    <property type="entry name" value="CAP_ED"/>
    <property type="match status" value="1"/>
</dbReference>
<dbReference type="Gene3D" id="2.60.120.10">
    <property type="entry name" value="Jelly Rolls"/>
    <property type="match status" value="1"/>
</dbReference>
<gene>
    <name evidence="2" type="ORF">DSLASN_41400</name>
</gene>
<dbReference type="SUPFAM" id="SSF51206">
    <property type="entry name" value="cAMP-binding domain-like"/>
    <property type="match status" value="1"/>
</dbReference>
<dbReference type="SMART" id="SM00100">
    <property type="entry name" value="cNMP"/>
    <property type="match status" value="1"/>
</dbReference>
<dbReference type="InterPro" id="IPR018490">
    <property type="entry name" value="cNMP-bd_dom_sf"/>
</dbReference>
<dbReference type="PANTHER" id="PTHR24567">
    <property type="entry name" value="CRP FAMILY TRANSCRIPTIONAL REGULATORY PROTEIN"/>
    <property type="match status" value="1"/>
</dbReference>
<name>A0ABM7PMT4_9BACT</name>
<keyword evidence="3" id="KW-1185">Reference proteome</keyword>